<organism evidence="3">
    <name type="scientific">freshwater metagenome</name>
    <dbReference type="NCBI Taxonomy" id="449393"/>
    <lineage>
        <taxon>unclassified sequences</taxon>
        <taxon>metagenomes</taxon>
        <taxon>ecological metagenomes</taxon>
    </lineage>
</organism>
<feature type="domain" description="Saccharopine dehydrogenase NADP binding" evidence="1">
    <location>
        <begin position="7"/>
        <end position="120"/>
    </location>
</feature>
<evidence type="ECO:0000259" key="2">
    <source>
        <dbReference type="Pfam" id="PF19362"/>
    </source>
</evidence>
<feature type="domain" description="DUF5938" evidence="2">
    <location>
        <begin position="141"/>
        <end position="371"/>
    </location>
</feature>
<evidence type="ECO:0000313" key="3">
    <source>
        <dbReference type="EMBL" id="CAB4914891.1"/>
    </source>
</evidence>
<sequence length="373" mass="40500">MASKHPVVVYGASGYTGRLICEYLRELRVPFIAAGRNEDRLKEVVDRIPGVADTGVYEVAAVEHTVEALTSLFEGAKVVLNTVGPFADLGHEVVEACLATGCHYLDTTGEQNWILSAQERHGAGFEEAGLLLAPGIAQMYTTGEIAAEIALEQPGYETLDTVVLWKGAPTTASTETIFSNLLSTPYKLEGGEYVAWEGTQLYEVSMPGQHETALTLPWGGTSLPVWYKDDPRVNDVSSLGGVYNRGLMQVVLQIAQAVEEAIRPLPESEQRAKLDEMAAANAAPMPPREMAAYNRSMDSVHATGPLKHAHVVLRGNSNYKQTGLLQAYGALHLLRQRPNRVGFASGCQAFGHRRLLDVLQQYGLSGEPIVVRD</sequence>
<dbReference type="Pfam" id="PF19362">
    <property type="entry name" value="DUF5938"/>
    <property type="match status" value="1"/>
</dbReference>
<gene>
    <name evidence="3" type="ORF">UFOPK3564_01501</name>
</gene>
<dbReference type="InterPro" id="IPR036291">
    <property type="entry name" value="NAD(P)-bd_dom_sf"/>
</dbReference>
<reference evidence="3" key="1">
    <citation type="submission" date="2020-05" db="EMBL/GenBank/DDBJ databases">
        <authorList>
            <person name="Chiriac C."/>
            <person name="Salcher M."/>
            <person name="Ghai R."/>
            <person name="Kavagutti S V."/>
        </authorList>
    </citation>
    <scope>NUCLEOTIDE SEQUENCE</scope>
</reference>
<dbReference type="InterPro" id="IPR045982">
    <property type="entry name" value="DUF5938"/>
</dbReference>
<proteinExistence type="predicted"/>
<dbReference type="InterPro" id="IPR005097">
    <property type="entry name" value="Sacchrp_dh_NADP-bd"/>
</dbReference>
<dbReference type="EMBL" id="CAFBMK010000076">
    <property type="protein sequence ID" value="CAB4914891.1"/>
    <property type="molecule type" value="Genomic_DNA"/>
</dbReference>
<evidence type="ECO:0000259" key="1">
    <source>
        <dbReference type="Pfam" id="PF03435"/>
    </source>
</evidence>
<dbReference type="SUPFAM" id="SSF51735">
    <property type="entry name" value="NAD(P)-binding Rossmann-fold domains"/>
    <property type="match status" value="1"/>
</dbReference>
<dbReference type="PANTHER" id="PTHR43781:SF1">
    <property type="entry name" value="SACCHAROPINE DEHYDROGENASE"/>
    <property type="match status" value="1"/>
</dbReference>
<name>A0A6J7H1Z9_9ZZZZ</name>
<protein>
    <submittedName>
        <fullName evidence="3">Unannotated protein</fullName>
    </submittedName>
</protein>
<dbReference type="Gene3D" id="3.40.50.720">
    <property type="entry name" value="NAD(P)-binding Rossmann-like Domain"/>
    <property type="match status" value="1"/>
</dbReference>
<dbReference type="PANTHER" id="PTHR43781">
    <property type="entry name" value="SACCHAROPINE DEHYDROGENASE"/>
    <property type="match status" value="1"/>
</dbReference>
<dbReference type="AlphaFoldDB" id="A0A6J7H1Z9"/>
<accession>A0A6J7H1Z9</accession>
<dbReference type="Pfam" id="PF03435">
    <property type="entry name" value="Sacchrp_dh_NADP"/>
    <property type="match status" value="1"/>
</dbReference>